<dbReference type="Proteomes" id="UP000663720">
    <property type="component" value="Chromosome"/>
</dbReference>
<dbReference type="RefSeq" id="WP_207691921.1">
    <property type="nucleotide sequence ID" value="NZ_CP061799.1"/>
</dbReference>
<dbReference type="KEGG" id="dli:dnl_25500"/>
<accession>A0A975B7D9</accession>
<organism evidence="1 2">
    <name type="scientific">Desulfonema limicola</name>
    <dbReference type="NCBI Taxonomy" id="45656"/>
    <lineage>
        <taxon>Bacteria</taxon>
        <taxon>Pseudomonadati</taxon>
        <taxon>Thermodesulfobacteriota</taxon>
        <taxon>Desulfobacteria</taxon>
        <taxon>Desulfobacterales</taxon>
        <taxon>Desulfococcaceae</taxon>
        <taxon>Desulfonema</taxon>
    </lineage>
</organism>
<proteinExistence type="predicted"/>
<evidence type="ECO:0000313" key="2">
    <source>
        <dbReference type="Proteomes" id="UP000663720"/>
    </source>
</evidence>
<keyword evidence="2" id="KW-1185">Reference proteome</keyword>
<name>A0A975B7D9_9BACT</name>
<evidence type="ECO:0008006" key="3">
    <source>
        <dbReference type="Google" id="ProtNLM"/>
    </source>
</evidence>
<dbReference type="AlphaFoldDB" id="A0A975B7D9"/>
<evidence type="ECO:0000313" key="1">
    <source>
        <dbReference type="EMBL" id="QTA80254.1"/>
    </source>
</evidence>
<protein>
    <recommendedName>
        <fullName evidence="3">DUF3800 domain-containing protein</fullName>
    </recommendedName>
</protein>
<reference evidence="1" key="1">
    <citation type="journal article" date="2021" name="Microb. Physiol.">
        <title>Proteogenomic Insights into the Physiology of Marine, Sulfate-Reducing, Filamentous Desulfonema limicola and Desulfonema magnum.</title>
        <authorList>
            <person name="Schnaars V."/>
            <person name="Wohlbrand L."/>
            <person name="Scheve S."/>
            <person name="Hinrichs C."/>
            <person name="Reinhardt R."/>
            <person name="Rabus R."/>
        </authorList>
    </citation>
    <scope>NUCLEOTIDE SEQUENCE</scope>
    <source>
        <strain evidence="1">5ac10</strain>
    </source>
</reference>
<dbReference type="EMBL" id="CP061799">
    <property type="protein sequence ID" value="QTA80254.1"/>
    <property type="molecule type" value="Genomic_DNA"/>
</dbReference>
<sequence>MNYQIFIDETGNFAKKIRVNRNTDFVAGWVCQENFTFKLKKLLEKTVFPFNKEIKISQGSQFTLKIPDHLHFIPLHIKEFRKKKDTQIKVPVSKVRDIVSSIFNAVEKDVLLVFRSYGFPRYYVNEQASYTEILKAAILQLIDDIDYKPQDSIKIIIAARRIQMLMGEFGYDNIKVYEQYFCSSLKNEIRETFKSRKISNLDIVIEDARESAGLAMADLFCGSQRWKDFDYLEQYREKAKIKQYCIHNALLYIPNRTVSRIEYIYENDPVTGLMQGFAHLAQNPENIEVKNTVSEMCRKFPEHEVPGFAAELRSWLHEKLVEDYYRYQNLDFADQLMNQVGAYFSSKLIWAVLQKYRIKINNHRGRTDTKQVEDYLDFLEKYGSEIFGSMYIADQERVETILSIIQPAAFNIFKFEDAEPWLSREIGIYESLYPDRNGMLDETRAKLEGSTGQLYGFLADYPETRSFYEDAEYYLKKDVQHCVKYSRAWFQALGYLTSLYFKKENLEKAVESFIRETRSENQKESDIYDLRKTDLFLSSKGDFFLLHRLYLCAAALKQGIDVSGEQNLGKMLLSYKSKNQYPVFLAVKWMGVICALKGNLELALELFQSIDTKPSKDFTIDVIKLPIKILAHAAACKLGKKSVLNLDKDLNRFEKQVKGIKHNLAKLGIKNYAEYDDSWDFYKIARLMPFYYS</sequence>
<gene>
    <name evidence="1" type="ORF">dnl_25500</name>
</gene>